<sequence length="138" mass="14965">MHAVVYLTILIVSVILWISIRPPKLIYTFSEKALTRSKVSILPNFYNRINTSSKYSPRGAPPFTLFSPQLPSDDVVLSLLQLLLLPNDDARLDIGVARNFSSISAGAGGGAAAFSPASRSPSPSPLSSLFSKWPESFQ</sequence>
<evidence type="ECO:0000313" key="4">
    <source>
        <dbReference type="Proteomes" id="UP000325081"/>
    </source>
</evidence>
<organism evidence="3 4">
    <name type="scientific">Striga asiatica</name>
    <name type="common">Asiatic witchweed</name>
    <name type="synonym">Buchnera asiatica</name>
    <dbReference type="NCBI Taxonomy" id="4170"/>
    <lineage>
        <taxon>Eukaryota</taxon>
        <taxon>Viridiplantae</taxon>
        <taxon>Streptophyta</taxon>
        <taxon>Embryophyta</taxon>
        <taxon>Tracheophyta</taxon>
        <taxon>Spermatophyta</taxon>
        <taxon>Magnoliopsida</taxon>
        <taxon>eudicotyledons</taxon>
        <taxon>Gunneridae</taxon>
        <taxon>Pentapetalae</taxon>
        <taxon>asterids</taxon>
        <taxon>lamiids</taxon>
        <taxon>Lamiales</taxon>
        <taxon>Orobanchaceae</taxon>
        <taxon>Buchnereae</taxon>
        <taxon>Striga</taxon>
    </lineage>
</organism>
<gene>
    <name evidence="3" type="ORF">STAS_29506</name>
</gene>
<protein>
    <submittedName>
        <fullName evidence="3">Ubiquitin-conjugating enzyme 36</fullName>
    </submittedName>
</protein>
<feature type="transmembrane region" description="Helical" evidence="2">
    <location>
        <begin position="6"/>
        <end position="27"/>
    </location>
</feature>
<keyword evidence="4" id="KW-1185">Reference proteome</keyword>
<proteinExistence type="predicted"/>
<comment type="caution">
    <text evidence="3">The sequence shown here is derived from an EMBL/GenBank/DDBJ whole genome shotgun (WGS) entry which is preliminary data.</text>
</comment>
<dbReference type="AlphaFoldDB" id="A0A5A7R2U4"/>
<reference evidence="4" key="1">
    <citation type="journal article" date="2019" name="Curr. Biol.">
        <title>Genome Sequence of Striga asiatica Provides Insight into the Evolution of Plant Parasitism.</title>
        <authorList>
            <person name="Yoshida S."/>
            <person name="Kim S."/>
            <person name="Wafula E.K."/>
            <person name="Tanskanen J."/>
            <person name="Kim Y.M."/>
            <person name="Honaas L."/>
            <person name="Yang Z."/>
            <person name="Spallek T."/>
            <person name="Conn C.E."/>
            <person name="Ichihashi Y."/>
            <person name="Cheong K."/>
            <person name="Cui S."/>
            <person name="Der J.P."/>
            <person name="Gundlach H."/>
            <person name="Jiao Y."/>
            <person name="Hori C."/>
            <person name="Ishida J.K."/>
            <person name="Kasahara H."/>
            <person name="Kiba T."/>
            <person name="Kim M.S."/>
            <person name="Koo N."/>
            <person name="Laohavisit A."/>
            <person name="Lee Y.H."/>
            <person name="Lumba S."/>
            <person name="McCourt P."/>
            <person name="Mortimer J.C."/>
            <person name="Mutuku J.M."/>
            <person name="Nomura T."/>
            <person name="Sasaki-Sekimoto Y."/>
            <person name="Seto Y."/>
            <person name="Wang Y."/>
            <person name="Wakatake T."/>
            <person name="Sakakibara H."/>
            <person name="Demura T."/>
            <person name="Yamaguchi S."/>
            <person name="Yoneyama K."/>
            <person name="Manabe R.I."/>
            <person name="Nelson D.C."/>
            <person name="Schulman A.H."/>
            <person name="Timko M.P."/>
            <person name="dePamphilis C.W."/>
            <person name="Choi D."/>
            <person name="Shirasu K."/>
        </authorList>
    </citation>
    <scope>NUCLEOTIDE SEQUENCE [LARGE SCALE GENOMIC DNA]</scope>
    <source>
        <strain evidence="4">cv. UVA1</strain>
    </source>
</reference>
<evidence type="ECO:0000256" key="2">
    <source>
        <dbReference type="SAM" id="Phobius"/>
    </source>
</evidence>
<evidence type="ECO:0000256" key="1">
    <source>
        <dbReference type="SAM" id="MobiDB-lite"/>
    </source>
</evidence>
<keyword evidence="2" id="KW-0472">Membrane</keyword>
<feature type="compositionally biased region" description="Low complexity" evidence="1">
    <location>
        <begin position="112"/>
        <end position="131"/>
    </location>
</feature>
<keyword evidence="2" id="KW-1133">Transmembrane helix</keyword>
<dbReference type="Proteomes" id="UP000325081">
    <property type="component" value="Unassembled WGS sequence"/>
</dbReference>
<dbReference type="EMBL" id="BKCP01010070">
    <property type="protein sequence ID" value="GER52073.1"/>
    <property type="molecule type" value="Genomic_DNA"/>
</dbReference>
<evidence type="ECO:0000313" key="3">
    <source>
        <dbReference type="EMBL" id="GER52073.1"/>
    </source>
</evidence>
<accession>A0A5A7R2U4</accession>
<feature type="region of interest" description="Disordered" evidence="1">
    <location>
        <begin position="106"/>
        <end position="138"/>
    </location>
</feature>
<name>A0A5A7R2U4_STRAF</name>
<keyword evidence="2" id="KW-0812">Transmembrane</keyword>